<feature type="domain" description="Ketoreductase" evidence="4">
    <location>
        <begin position="6"/>
        <end position="193"/>
    </location>
</feature>
<evidence type="ECO:0000256" key="3">
    <source>
        <dbReference type="RuleBase" id="RU000363"/>
    </source>
</evidence>
<dbReference type="Proteomes" id="UP000326464">
    <property type="component" value="Unassembled WGS sequence"/>
</dbReference>
<accession>A0A7X1TNY1</accession>
<keyword evidence="2" id="KW-0560">Oxidoreductase</keyword>
<dbReference type="PANTHER" id="PTHR44196">
    <property type="entry name" value="DEHYDROGENASE/REDUCTASE SDR FAMILY MEMBER 7B"/>
    <property type="match status" value="1"/>
</dbReference>
<dbReference type="InterPro" id="IPR020904">
    <property type="entry name" value="Sc_DH/Rdtase_CS"/>
</dbReference>
<evidence type="ECO:0000259" key="4">
    <source>
        <dbReference type="SMART" id="SM00822"/>
    </source>
</evidence>
<dbReference type="Gene3D" id="3.40.50.720">
    <property type="entry name" value="NAD(P)-binding Rossmann-like Domain"/>
    <property type="match status" value="1"/>
</dbReference>
<dbReference type="InterPro" id="IPR057326">
    <property type="entry name" value="KR_dom"/>
</dbReference>
<evidence type="ECO:0000313" key="6">
    <source>
        <dbReference type="Proteomes" id="UP000326464"/>
    </source>
</evidence>
<dbReference type="RefSeq" id="WP_152814754.1">
    <property type="nucleotide sequence ID" value="NZ_VJXX01000002.1"/>
</dbReference>
<keyword evidence="6" id="KW-1185">Reference proteome</keyword>
<dbReference type="PRINTS" id="PR00081">
    <property type="entry name" value="GDHRDH"/>
</dbReference>
<dbReference type="NCBIfam" id="NF005495">
    <property type="entry name" value="PRK07109.1"/>
    <property type="match status" value="1"/>
</dbReference>
<dbReference type="InterPro" id="IPR036291">
    <property type="entry name" value="NAD(P)-bd_dom_sf"/>
</dbReference>
<gene>
    <name evidence="5" type="ORF">FNH21_10025</name>
</gene>
<dbReference type="OrthoDB" id="151996at2"/>
<reference evidence="6" key="1">
    <citation type="submission" date="2019-07" db="EMBL/GenBank/DDBJ databases">
        <title>Arthrobacter KR32 sp. nov., isolated from mountain cheese made of cows milk.</title>
        <authorList>
            <person name="Flegler A."/>
        </authorList>
    </citation>
    <scope>NUCLEOTIDE SEQUENCE [LARGE SCALE GENOMIC DNA]</scope>
    <source>
        <strain evidence="6">KR32</strain>
    </source>
</reference>
<dbReference type="InterPro" id="IPR002347">
    <property type="entry name" value="SDR_fam"/>
</dbReference>
<dbReference type="PANTHER" id="PTHR44196:SF1">
    <property type="entry name" value="DEHYDROGENASE_REDUCTASE SDR FAMILY MEMBER 7B"/>
    <property type="match status" value="1"/>
</dbReference>
<evidence type="ECO:0000256" key="2">
    <source>
        <dbReference type="ARBA" id="ARBA00023002"/>
    </source>
</evidence>
<dbReference type="AlphaFoldDB" id="A0A7X1TNY1"/>
<proteinExistence type="inferred from homology"/>
<comment type="similarity">
    <text evidence="1 3">Belongs to the short-chain dehydrogenases/reductases (SDR) family.</text>
</comment>
<dbReference type="GO" id="GO:0016491">
    <property type="term" value="F:oxidoreductase activity"/>
    <property type="evidence" value="ECO:0007669"/>
    <property type="project" value="UniProtKB-KW"/>
</dbReference>
<dbReference type="EMBL" id="VJXX01000002">
    <property type="protein sequence ID" value="MPY11050.1"/>
    <property type="molecule type" value="Genomic_DNA"/>
</dbReference>
<dbReference type="Pfam" id="PF00106">
    <property type="entry name" value="adh_short"/>
    <property type="match status" value="1"/>
</dbReference>
<name>A0A7X1TNY1_9MICC</name>
<dbReference type="SMART" id="SM00822">
    <property type="entry name" value="PKS_KR"/>
    <property type="match status" value="1"/>
</dbReference>
<dbReference type="SUPFAM" id="SSF51735">
    <property type="entry name" value="NAD(P)-binding Rossmann-fold domains"/>
    <property type="match status" value="1"/>
</dbReference>
<evidence type="ECO:0000256" key="1">
    <source>
        <dbReference type="ARBA" id="ARBA00006484"/>
    </source>
</evidence>
<sequence>MRIRNSVVVITGAASGIGRATALRFARRHVDLVLASRRVEALESLVSECTALGSRAIAVPTDTSEYDAVQELASRAVEEFGRIDVWVNNAAVSFFSPFLDVPMRDFQRVIDVNLMGYVHGARAALERMQDQGAGVLVNVASIVGEVPQPYTSAYSVSKAAVRALGVSLRSELTLDRKKRIHVCTVLPPTIDTPFFDHVANYTGRRAVAMPPVYSADRVAKAILGVVDSPTREVAVGRIGRSMVRQHRLMPGRLEKLMAHQVENTHLSKKESAEDSTGNLYGPSLDPVNARVSGGWGGRRRTVQRTVVGSALLGTALGALVFAEPLKTGVPVLAGRAANLGRELLGAD</sequence>
<dbReference type="PROSITE" id="PS00061">
    <property type="entry name" value="ADH_SHORT"/>
    <property type="match status" value="1"/>
</dbReference>
<protein>
    <submittedName>
        <fullName evidence="5">SDR family NAD(P)-dependent oxidoreductase</fullName>
    </submittedName>
</protein>
<comment type="caution">
    <text evidence="5">The sequence shown here is derived from an EMBL/GenBank/DDBJ whole genome shotgun (WGS) entry which is preliminary data.</text>
</comment>
<dbReference type="PRINTS" id="PR00080">
    <property type="entry name" value="SDRFAMILY"/>
</dbReference>
<dbReference type="GO" id="GO:0016020">
    <property type="term" value="C:membrane"/>
    <property type="evidence" value="ECO:0007669"/>
    <property type="project" value="TreeGrafter"/>
</dbReference>
<evidence type="ECO:0000313" key="5">
    <source>
        <dbReference type="EMBL" id="MPY11050.1"/>
    </source>
</evidence>
<organism evidence="5 6">
    <name type="scientific">Arthrobacter bussei</name>
    <dbReference type="NCBI Taxonomy" id="2594179"/>
    <lineage>
        <taxon>Bacteria</taxon>
        <taxon>Bacillati</taxon>
        <taxon>Actinomycetota</taxon>
        <taxon>Actinomycetes</taxon>
        <taxon>Micrococcales</taxon>
        <taxon>Micrococcaceae</taxon>
        <taxon>Arthrobacter</taxon>
    </lineage>
</organism>